<keyword evidence="1" id="KW-1133">Transmembrane helix</keyword>
<protein>
    <submittedName>
        <fullName evidence="2">YfhO family protein</fullName>
    </submittedName>
</protein>
<sequence length="841" mass="93939">MNKIKKMIPDALAVVFFILIGLAYFYVPTTEGLVLTGHDHTGGAGAGAESQEYLERTGERTRWTNSQFGGMPTYQMSPSYSSTDTLSAVERVYQLGLPTYVMYVFIMLLGFYILLRAFNFKVWMAALGAVVWAFSSYYFIIIAAGHIWKFMALSFIPPTIAGLVLCYRGKYIAGGVVTAFFAALQIFSNHIQMSYYFLSVMLLMALAYLVQAVREHRVGEWFKATGVLVIAGILGVCINLSNLYHTYQYSKESMRSKSELTHKDIKDPSNQTSSGLERDYITQWSYGIGETWTLLVPNTKGGASMPLTMNETAMKKADPQFTPIYQSLGQYWGEQPGTSGPVYVGAFVLTLFVLGLFIVKGPMKWCLLAATILSILLSWGKNFMGFTNFFLDYVPMYDKFRTVASILVVAEFTIPLLAMLALKELLEKPDLLPRRMKAVYISAALTGGVALLFALMPDVFFGNYISTMEQSMFQQAAQAGYIPQDMIMPILSNLEDMRRAMFVSDAWRSALIVAIGLLLLIAFRMKKMNATMVTASLIVLCLIDMWQVNKRYLNDEMFTEPVSNMKETVKTPADEMILQDKSLDYRVLNMASNTFNESNTSFFHKSIGGYHPAKLRRYQEMIEEHIVPEMSAFGAAAAKAGGVLDSINGDSIFPVLNMLNVKYVILPLQEGKTFPVVNPHANGNGWFVSRVKYVNNADEEILALHDTPLKEVAVVDKKFKEQLGNAAEQQPKDSLSTVKLTHYDANALTYEINSQKGGVVVFSENYYPGWTATIDGNPVEIARANYILRAIQVPAGKHVVEFKFDPTSVHVTEGIAYGALVILLLGVLFLIWRDRKAIFNS</sequence>
<dbReference type="EMBL" id="JAHLFU010000017">
    <property type="protein sequence ID" value="MBU3852372.1"/>
    <property type="molecule type" value="Genomic_DNA"/>
</dbReference>
<dbReference type="Proteomes" id="UP000823865">
    <property type="component" value="Unassembled WGS sequence"/>
</dbReference>
<dbReference type="AlphaFoldDB" id="A0A9E2L3Q2"/>
<feature type="transmembrane region" description="Helical" evidence="1">
    <location>
        <begin position="97"/>
        <end position="115"/>
    </location>
</feature>
<evidence type="ECO:0000313" key="3">
    <source>
        <dbReference type="Proteomes" id="UP000823865"/>
    </source>
</evidence>
<dbReference type="Pfam" id="PF09586">
    <property type="entry name" value="YfhO"/>
    <property type="match status" value="1"/>
</dbReference>
<reference evidence="2" key="1">
    <citation type="journal article" date="2021" name="PeerJ">
        <title>Extensive microbial diversity within the chicken gut microbiome revealed by metagenomics and culture.</title>
        <authorList>
            <person name="Gilroy R."/>
            <person name="Ravi A."/>
            <person name="Getino M."/>
            <person name="Pursley I."/>
            <person name="Horton D.L."/>
            <person name="Alikhan N.F."/>
            <person name="Baker D."/>
            <person name="Gharbi K."/>
            <person name="Hall N."/>
            <person name="Watson M."/>
            <person name="Adriaenssens E.M."/>
            <person name="Foster-Nyarko E."/>
            <person name="Jarju S."/>
            <person name="Secka A."/>
            <person name="Antonio M."/>
            <person name="Oren A."/>
            <person name="Chaudhuri R.R."/>
            <person name="La Ragione R."/>
            <person name="Hildebrand F."/>
            <person name="Pallen M.J."/>
        </authorList>
    </citation>
    <scope>NUCLEOTIDE SEQUENCE</scope>
    <source>
        <strain evidence="2">G3-2149</strain>
    </source>
</reference>
<accession>A0A9E2L3Q2</accession>
<dbReference type="InterPro" id="IPR018580">
    <property type="entry name" value="Uncharacterised_YfhO"/>
</dbReference>
<feature type="transmembrane region" description="Helical" evidence="1">
    <location>
        <begin position="7"/>
        <end position="27"/>
    </location>
</feature>
<name>A0A9E2L3Q2_9BACT</name>
<feature type="transmembrane region" description="Helical" evidence="1">
    <location>
        <begin position="222"/>
        <end position="244"/>
    </location>
</feature>
<dbReference type="PANTHER" id="PTHR38454">
    <property type="entry name" value="INTEGRAL MEMBRANE PROTEIN-RELATED"/>
    <property type="match status" value="1"/>
</dbReference>
<reference evidence="2" key="2">
    <citation type="submission" date="2021-04" db="EMBL/GenBank/DDBJ databases">
        <authorList>
            <person name="Gilroy R."/>
        </authorList>
    </citation>
    <scope>NUCLEOTIDE SEQUENCE</scope>
    <source>
        <strain evidence="2">G3-2149</strain>
    </source>
</reference>
<keyword evidence="1" id="KW-0472">Membrane</keyword>
<feature type="transmembrane region" description="Helical" evidence="1">
    <location>
        <begin position="193"/>
        <end position="210"/>
    </location>
</feature>
<evidence type="ECO:0000256" key="1">
    <source>
        <dbReference type="SAM" id="Phobius"/>
    </source>
</evidence>
<feature type="transmembrane region" description="Helical" evidence="1">
    <location>
        <begin position="366"/>
        <end position="391"/>
    </location>
</feature>
<feature type="transmembrane region" description="Helical" evidence="1">
    <location>
        <begin position="122"/>
        <end position="141"/>
    </location>
</feature>
<feature type="transmembrane region" description="Helical" evidence="1">
    <location>
        <begin position="506"/>
        <end position="523"/>
    </location>
</feature>
<feature type="transmembrane region" description="Helical" evidence="1">
    <location>
        <begin position="814"/>
        <end position="832"/>
    </location>
</feature>
<feature type="transmembrane region" description="Helical" evidence="1">
    <location>
        <begin position="340"/>
        <end position="359"/>
    </location>
</feature>
<comment type="caution">
    <text evidence="2">The sequence shown here is derived from an EMBL/GenBank/DDBJ whole genome shotgun (WGS) entry which is preliminary data.</text>
</comment>
<feature type="transmembrane region" description="Helical" evidence="1">
    <location>
        <begin position="438"/>
        <end position="456"/>
    </location>
</feature>
<organism evidence="2 3">
    <name type="scientific">Candidatus Paraprevotella stercoravium</name>
    <dbReference type="NCBI Taxonomy" id="2838725"/>
    <lineage>
        <taxon>Bacteria</taxon>
        <taxon>Pseudomonadati</taxon>
        <taxon>Bacteroidota</taxon>
        <taxon>Bacteroidia</taxon>
        <taxon>Bacteroidales</taxon>
        <taxon>Prevotellaceae</taxon>
        <taxon>Paraprevotella</taxon>
    </lineage>
</organism>
<proteinExistence type="predicted"/>
<keyword evidence="1" id="KW-0812">Transmembrane</keyword>
<feature type="transmembrane region" description="Helical" evidence="1">
    <location>
        <begin position="403"/>
        <end position="426"/>
    </location>
</feature>
<dbReference type="PANTHER" id="PTHR38454:SF1">
    <property type="entry name" value="INTEGRAL MEMBRANE PROTEIN"/>
    <property type="match status" value="1"/>
</dbReference>
<evidence type="ECO:0000313" key="2">
    <source>
        <dbReference type="EMBL" id="MBU3852372.1"/>
    </source>
</evidence>
<gene>
    <name evidence="2" type="ORF">H9789_00820</name>
</gene>